<dbReference type="PANTHER" id="PTHR10046">
    <property type="entry name" value="ATP DEPENDENT LON PROTEASE FAMILY MEMBER"/>
    <property type="match status" value="1"/>
</dbReference>
<dbReference type="InterPro" id="IPR008269">
    <property type="entry name" value="Lon_proteolytic"/>
</dbReference>
<feature type="domain" description="Lon proteolytic" evidence="2">
    <location>
        <begin position="511"/>
        <end position="660"/>
    </location>
</feature>
<evidence type="ECO:0000256" key="1">
    <source>
        <dbReference type="ARBA" id="ARBA00022670"/>
    </source>
</evidence>
<dbReference type="EC" id="3.4.21.53" evidence="4"/>
<sequence length="675" mass="75822">MNELDSKLNQYYGGKVVRKDLTKLIKEGANVPIYVLEYLLGMYCATDSEDDIQYGIEKVKRVLAENYVRPDEAEKIKSKIRELGNYKIIDKVSAKLNEHADRYEALISNINIKGIVVDDHYIQKYEKLLSGGIWCIIDMEYLYDENAKGTPFKITQLKPIQMPATDINEFIENRSYFSLDEWIEVVCRSVGMEPDNLDEKTRWHLIARMIPFVENNFNICELGPRGTGKSYVYDEISPYSILISGGQTTVANLFYNMGSRTVGLVGMWDVVAFDEVAGINLKDKDGIQIMKGFMANGSFSRGKESINANASMVFVGNINGSIENLVKVSHLLAPFPKDMIDSAFFDRFHHYLPGWEIPKMKPEFFTDSFGFISDYYSECLREMRKRNFSDAIQKYFRLGKDLNQRDVIAVKKTVSGLLKLLFPDGAYQKEDVRRCLEYALVGRRRIKEQLKKIGGLEFYDVHFSYIDLDDNEEHYVSTPECGGSALIPEGDLPAGTLYTVANQLDGGNKGLVRIDLQKMPGNGKFSHTGFGSGKAISDELKEAVNYLRSNLNRVTQNARYSDYEFHMKATDINGLGTLNGLELAIFISLVSGITERILQPQMCVLGSMSIGGVVLGTEDLPGALQVAHDAGAKRILIPAVDMAQYSKVPADLISKFSLEVYADPVDAAYKALGIR</sequence>
<reference evidence="4 5" key="1">
    <citation type="submission" date="2020-07" db="EMBL/GenBank/DDBJ databases">
        <title>Genomic Encyclopedia of Type Strains, Phase IV (KMG-IV): sequencing the most valuable type-strain genomes for metagenomic binning, comparative biology and taxonomic classification.</title>
        <authorList>
            <person name="Goeker M."/>
        </authorList>
    </citation>
    <scope>NUCLEOTIDE SEQUENCE [LARGE SCALE GENOMIC DNA]</scope>
    <source>
        <strain evidence="4 5">DSM 23697</strain>
    </source>
</reference>
<dbReference type="EMBL" id="JACCCY010000004">
    <property type="protein sequence ID" value="NYI50665.1"/>
    <property type="molecule type" value="Genomic_DNA"/>
</dbReference>
<feature type="domain" description="BREX system Lon protease-like BrxL N-terminal" evidence="3">
    <location>
        <begin position="11"/>
        <end position="141"/>
    </location>
</feature>
<keyword evidence="1 4" id="KW-0645">Protease</keyword>
<dbReference type="InterPro" id="IPR020568">
    <property type="entry name" value="Ribosomal_Su5_D2-typ_SF"/>
</dbReference>
<dbReference type="Pfam" id="PF05362">
    <property type="entry name" value="Lon_C"/>
    <property type="match status" value="1"/>
</dbReference>
<dbReference type="GO" id="GO:0030163">
    <property type="term" value="P:protein catabolic process"/>
    <property type="evidence" value="ECO:0007669"/>
    <property type="project" value="InterPro"/>
</dbReference>
<dbReference type="InterPro" id="IPR027417">
    <property type="entry name" value="P-loop_NTPase"/>
</dbReference>
<dbReference type="Gene3D" id="3.30.230.10">
    <property type="match status" value="1"/>
</dbReference>
<dbReference type="GO" id="GO:0004176">
    <property type="term" value="F:ATP-dependent peptidase activity"/>
    <property type="evidence" value="ECO:0007669"/>
    <property type="project" value="InterPro"/>
</dbReference>
<evidence type="ECO:0000313" key="4">
    <source>
        <dbReference type="EMBL" id="NYI50665.1"/>
    </source>
</evidence>
<evidence type="ECO:0000313" key="5">
    <source>
        <dbReference type="Proteomes" id="UP000574332"/>
    </source>
</evidence>
<proteinExistence type="predicted"/>
<dbReference type="Pfam" id="PF20442">
    <property type="entry name" value="BrxL_N"/>
    <property type="match status" value="1"/>
</dbReference>
<dbReference type="InterPro" id="IPR013473">
    <property type="entry name" value="BrxL"/>
</dbReference>
<dbReference type="GO" id="GO:0004252">
    <property type="term" value="F:serine-type endopeptidase activity"/>
    <property type="evidence" value="ECO:0007669"/>
    <property type="project" value="UniProtKB-EC"/>
</dbReference>
<gene>
    <name evidence="4" type="ORF">F5613_002827</name>
</gene>
<dbReference type="NCBIfam" id="TIGR02688">
    <property type="entry name" value="BREX system Lon protease-like protein BrxL"/>
    <property type="match status" value="1"/>
</dbReference>
<organism evidence="4 5">
    <name type="scientific">Macellibacteroides fermentans</name>
    <dbReference type="NCBI Taxonomy" id="879969"/>
    <lineage>
        <taxon>Bacteria</taxon>
        <taxon>Pseudomonadati</taxon>
        <taxon>Bacteroidota</taxon>
        <taxon>Bacteroidia</taxon>
        <taxon>Bacteroidales</taxon>
        <taxon>Porphyromonadaceae</taxon>
        <taxon>Macellibacteroides</taxon>
    </lineage>
</organism>
<keyword evidence="5" id="KW-1185">Reference proteome</keyword>
<dbReference type="AlphaFoldDB" id="A0A8E2A331"/>
<evidence type="ECO:0000259" key="2">
    <source>
        <dbReference type="Pfam" id="PF05362"/>
    </source>
</evidence>
<dbReference type="RefSeq" id="WP_179400149.1">
    <property type="nucleotide sequence ID" value="NZ_JACCCY010000004.1"/>
</dbReference>
<dbReference type="InterPro" id="IPR014061">
    <property type="entry name" value="BrxL-like"/>
</dbReference>
<evidence type="ECO:0000259" key="3">
    <source>
        <dbReference type="Pfam" id="PF20442"/>
    </source>
</evidence>
<dbReference type="InterPro" id="IPR046838">
    <property type="entry name" value="BrxL_N"/>
</dbReference>
<dbReference type="Pfam" id="PF13337">
    <property type="entry name" value="BrxL_ATPase"/>
    <property type="match status" value="1"/>
</dbReference>
<dbReference type="NCBIfam" id="TIGR02653">
    <property type="entry name" value="Lon_rel_chp"/>
    <property type="match status" value="1"/>
</dbReference>
<keyword evidence="4" id="KW-0378">Hydrolase</keyword>
<dbReference type="Proteomes" id="UP000574332">
    <property type="component" value="Unassembled WGS sequence"/>
</dbReference>
<dbReference type="GO" id="GO:0005524">
    <property type="term" value="F:ATP binding"/>
    <property type="evidence" value="ECO:0007669"/>
    <property type="project" value="InterPro"/>
</dbReference>
<dbReference type="InterPro" id="IPR027065">
    <property type="entry name" value="Lon_Prtase"/>
</dbReference>
<comment type="caution">
    <text evidence="4">The sequence shown here is derived from an EMBL/GenBank/DDBJ whole genome shotgun (WGS) entry which is preliminary data.</text>
</comment>
<accession>A0A8E2A331</accession>
<dbReference type="GO" id="GO:0006508">
    <property type="term" value="P:proteolysis"/>
    <property type="evidence" value="ECO:0007669"/>
    <property type="project" value="UniProtKB-KW"/>
</dbReference>
<protein>
    <submittedName>
        <fullName evidence="4">ATP-dependent Lon protease</fullName>
        <ecNumber evidence="4">3.4.21.53</ecNumber>
    </submittedName>
</protein>
<dbReference type="SUPFAM" id="SSF54211">
    <property type="entry name" value="Ribosomal protein S5 domain 2-like"/>
    <property type="match status" value="1"/>
</dbReference>
<name>A0A8E2A331_9PORP</name>
<dbReference type="InterPro" id="IPR014721">
    <property type="entry name" value="Ribsml_uS5_D2-typ_fold_subgr"/>
</dbReference>
<dbReference type="SUPFAM" id="SSF52540">
    <property type="entry name" value="P-loop containing nucleoside triphosphate hydrolases"/>
    <property type="match status" value="1"/>
</dbReference>